<dbReference type="Proteomes" id="UP001651158">
    <property type="component" value="Unassembled WGS sequence"/>
</dbReference>
<evidence type="ECO:0000313" key="2">
    <source>
        <dbReference type="Proteomes" id="UP001651158"/>
    </source>
</evidence>
<organism evidence="1 2">
    <name type="scientific">Taenia crassiceps</name>
    <dbReference type="NCBI Taxonomy" id="6207"/>
    <lineage>
        <taxon>Eukaryota</taxon>
        <taxon>Metazoa</taxon>
        <taxon>Spiralia</taxon>
        <taxon>Lophotrochozoa</taxon>
        <taxon>Platyhelminthes</taxon>
        <taxon>Cestoda</taxon>
        <taxon>Eucestoda</taxon>
        <taxon>Cyclophyllidea</taxon>
        <taxon>Taeniidae</taxon>
        <taxon>Taenia</taxon>
    </lineage>
</organism>
<dbReference type="EMBL" id="JAKROA010000003">
    <property type="protein sequence ID" value="KAL5108843.1"/>
    <property type="molecule type" value="Genomic_DNA"/>
</dbReference>
<proteinExistence type="predicted"/>
<reference evidence="1 2" key="1">
    <citation type="journal article" date="2022" name="Front. Cell. Infect. Microbiol.">
        <title>The Genomes of Two Strains of Taenia crassiceps the Animal Model for the Study of Human Cysticercosis.</title>
        <authorList>
            <person name="Bobes R.J."/>
            <person name="Estrada K."/>
            <person name="Rios-Valencia D.G."/>
            <person name="Calderon-Gallegos A."/>
            <person name="de la Torre P."/>
            <person name="Carrero J.C."/>
            <person name="Sanchez-Flores A."/>
            <person name="Laclette J.P."/>
        </authorList>
    </citation>
    <scope>NUCLEOTIDE SEQUENCE [LARGE SCALE GENOMIC DNA]</scope>
    <source>
        <strain evidence="1">WFUcys</strain>
    </source>
</reference>
<comment type="caution">
    <text evidence="1">The sequence shown here is derived from an EMBL/GenBank/DDBJ whole genome shotgun (WGS) entry which is preliminary data.</text>
</comment>
<sequence>MGNAETSRPDEALALSALHRDRDGFARLVREVPTTRRSSDGIECLDSLSRGQIGMVKRDAEIGVAEAERDAGIQETKFEKQLIGIRCDVDKVIADSQLHFANPQTQCEQEVLEAKSSVEGIRLVGTAKNAVLGALSTAKADGISEMAEAFKRFVDASGLASMLIVK</sequence>
<name>A0ABR4QGD1_9CEST</name>
<gene>
    <name evidence="1" type="ORF">TcWFU_004372</name>
</gene>
<keyword evidence="2" id="KW-1185">Reference proteome</keyword>
<evidence type="ECO:0000313" key="1">
    <source>
        <dbReference type="EMBL" id="KAL5108843.1"/>
    </source>
</evidence>
<accession>A0ABR4QGD1</accession>
<protein>
    <submittedName>
        <fullName evidence="1">Flotillin-2</fullName>
    </submittedName>
</protein>